<proteinExistence type="predicted"/>
<feature type="region of interest" description="Disordered" evidence="1">
    <location>
        <begin position="1"/>
        <end position="76"/>
    </location>
</feature>
<protein>
    <submittedName>
        <fullName evidence="2">Uncharacterized protein</fullName>
    </submittedName>
</protein>
<sequence>MRKPGEPTGERTIRQSGPRPDSGLLRQTALEVLTRSAPSDSPRRTGRKQFSGDDRRRRKGGGGGGLSGEEGRAAMH</sequence>
<dbReference type="AlphaFoldDB" id="A0A2Z7C5N8"/>
<feature type="compositionally biased region" description="Basic and acidic residues" evidence="1">
    <location>
        <begin position="1"/>
        <end position="13"/>
    </location>
</feature>
<gene>
    <name evidence="2" type="ORF">F511_27474</name>
</gene>
<name>A0A2Z7C5N8_9LAMI</name>
<reference evidence="2 3" key="1">
    <citation type="journal article" date="2015" name="Proc. Natl. Acad. Sci. U.S.A.">
        <title>The resurrection genome of Boea hygrometrica: A blueprint for survival of dehydration.</title>
        <authorList>
            <person name="Xiao L."/>
            <person name="Yang G."/>
            <person name="Zhang L."/>
            <person name="Yang X."/>
            <person name="Zhao S."/>
            <person name="Ji Z."/>
            <person name="Zhou Q."/>
            <person name="Hu M."/>
            <person name="Wang Y."/>
            <person name="Chen M."/>
            <person name="Xu Y."/>
            <person name="Jin H."/>
            <person name="Xiao X."/>
            <person name="Hu G."/>
            <person name="Bao F."/>
            <person name="Hu Y."/>
            <person name="Wan P."/>
            <person name="Li L."/>
            <person name="Deng X."/>
            <person name="Kuang T."/>
            <person name="Xiang C."/>
            <person name="Zhu J.K."/>
            <person name="Oliver M.J."/>
            <person name="He Y."/>
        </authorList>
    </citation>
    <scope>NUCLEOTIDE SEQUENCE [LARGE SCALE GENOMIC DNA]</scope>
    <source>
        <strain evidence="3">cv. XS01</strain>
    </source>
</reference>
<evidence type="ECO:0000313" key="3">
    <source>
        <dbReference type="Proteomes" id="UP000250235"/>
    </source>
</evidence>
<accession>A0A2Z7C5N8</accession>
<evidence type="ECO:0000256" key="1">
    <source>
        <dbReference type="SAM" id="MobiDB-lite"/>
    </source>
</evidence>
<evidence type="ECO:0000313" key="2">
    <source>
        <dbReference type="EMBL" id="KZV39867.1"/>
    </source>
</evidence>
<dbReference type="Proteomes" id="UP000250235">
    <property type="component" value="Unassembled WGS sequence"/>
</dbReference>
<keyword evidence="3" id="KW-1185">Reference proteome</keyword>
<dbReference type="EMBL" id="KV000877">
    <property type="protein sequence ID" value="KZV39867.1"/>
    <property type="molecule type" value="Genomic_DNA"/>
</dbReference>
<organism evidence="2 3">
    <name type="scientific">Dorcoceras hygrometricum</name>
    <dbReference type="NCBI Taxonomy" id="472368"/>
    <lineage>
        <taxon>Eukaryota</taxon>
        <taxon>Viridiplantae</taxon>
        <taxon>Streptophyta</taxon>
        <taxon>Embryophyta</taxon>
        <taxon>Tracheophyta</taxon>
        <taxon>Spermatophyta</taxon>
        <taxon>Magnoliopsida</taxon>
        <taxon>eudicotyledons</taxon>
        <taxon>Gunneridae</taxon>
        <taxon>Pentapetalae</taxon>
        <taxon>asterids</taxon>
        <taxon>lamiids</taxon>
        <taxon>Lamiales</taxon>
        <taxon>Gesneriaceae</taxon>
        <taxon>Didymocarpoideae</taxon>
        <taxon>Trichosporeae</taxon>
        <taxon>Loxocarpinae</taxon>
        <taxon>Dorcoceras</taxon>
    </lineage>
</organism>